<evidence type="ECO:0000256" key="1">
    <source>
        <dbReference type="SAM" id="Phobius"/>
    </source>
</evidence>
<gene>
    <name evidence="2" type="ORF">BDEG_22248</name>
</gene>
<dbReference type="EMBL" id="DS022301">
    <property type="protein sequence ID" value="OAJ38301.1"/>
    <property type="molecule type" value="Genomic_DNA"/>
</dbReference>
<dbReference type="VEuPathDB" id="FungiDB:BDEG_22248"/>
<dbReference type="AlphaFoldDB" id="A0A177WG17"/>
<reference evidence="2 3" key="2">
    <citation type="submission" date="2016-05" db="EMBL/GenBank/DDBJ databases">
        <title>Lineage-specific infection strategies underlie the spectrum of fungal disease in amphibians.</title>
        <authorList>
            <person name="Cuomo C.A."/>
            <person name="Farrer R.A."/>
            <person name="James T."/>
            <person name="Longcore J."/>
            <person name="Birren B."/>
        </authorList>
    </citation>
    <scope>NUCLEOTIDE SEQUENCE [LARGE SCALE GENOMIC DNA]</scope>
    <source>
        <strain evidence="2 3">JEL423</strain>
    </source>
</reference>
<keyword evidence="1" id="KW-0812">Transmembrane</keyword>
<reference evidence="2 3" key="1">
    <citation type="submission" date="2006-10" db="EMBL/GenBank/DDBJ databases">
        <title>The Genome Sequence of Batrachochytrium dendrobatidis JEL423.</title>
        <authorList>
            <consortium name="The Broad Institute Genome Sequencing Platform"/>
            <person name="Birren B."/>
            <person name="Lander E."/>
            <person name="Galagan J."/>
            <person name="Cuomo C."/>
            <person name="Devon K."/>
            <person name="Jaffe D."/>
            <person name="Butler J."/>
            <person name="Alvarez P."/>
            <person name="Gnerre S."/>
            <person name="Grabherr M."/>
            <person name="Kleber M."/>
            <person name="Mauceli E."/>
            <person name="Brockman W."/>
            <person name="Young S."/>
            <person name="LaButti K."/>
            <person name="Sykes S."/>
            <person name="DeCaprio D."/>
            <person name="Crawford M."/>
            <person name="Koehrsen M."/>
            <person name="Engels R."/>
            <person name="Montgomery P."/>
            <person name="Pearson M."/>
            <person name="Howarth C."/>
            <person name="Larson L."/>
            <person name="White J."/>
            <person name="O'Leary S."/>
            <person name="Kodira C."/>
            <person name="Zeng Q."/>
            <person name="Yandava C."/>
            <person name="Alvarado L."/>
            <person name="Longcore J."/>
            <person name="James T."/>
        </authorList>
    </citation>
    <scope>NUCLEOTIDE SEQUENCE [LARGE SCALE GENOMIC DNA]</scope>
    <source>
        <strain evidence="2 3">JEL423</strain>
    </source>
</reference>
<name>A0A177WG17_BATDL</name>
<evidence type="ECO:0000313" key="3">
    <source>
        <dbReference type="Proteomes" id="UP000077115"/>
    </source>
</evidence>
<organism evidence="2 3">
    <name type="scientific">Batrachochytrium dendrobatidis (strain JEL423)</name>
    <dbReference type="NCBI Taxonomy" id="403673"/>
    <lineage>
        <taxon>Eukaryota</taxon>
        <taxon>Fungi</taxon>
        <taxon>Fungi incertae sedis</taxon>
        <taxon>Chytridiomycota</taxon>
        <taxon>Chytridiomycota incertae sedis</taxon>
        <taxon>Chytridiomycetes</taxon>
        <taxon>Rhizophydiales</taxon>
        <taxon>Rhizophydiales incertae sedis</taxon>
        <taxon>Batrachochytrium</taxon>
    </lineage>
</organism>
<feature type="transmembrane region" description="Helical" evidence="1">
    <location>
        <begin position="46"/>
        <end position="66"/>
    </location>
</feature>
<evidence type="ECO:0000313" key="2">
    <source>
        <dbReference type="EMBL" id="OAJ38301.1"/>
    </source>
</evidence>
<proteinExistence type="predicted"/>
<dbReference type="Proteomes" id="UP000077115">
    <property type="component" value="Unassembled WGS sequence"/>
</dbReference>
<protein>
    <submittedName>
        <fullName evidence="2">Uncharacterized protein</fullName>
    </submittedName>
</protein>
<accession>A0A177WG17</accession>
<keyword evidence="1" id="KW-1133">Transmembrane helix</keyword>
<keyword evidence="1" id="KW-0472">Membrane</keyword>
<sequence length="135" mass="15539">MSTKLQVNSLPRSTAISNPSRETRVMTYRRRLLNPRSNITSQRWKVIRIVAVAGICVCSMSAALFFDFGDTPHVFQPLRKLYQEKRLEFLSLSDQDILGNELDYGSKPDTNFITNTFKPADVWDFLPELKLRGKL</sequence>